<dbReference type="RefSeq" id="WP_096109846.1">
    <property type="nucleotide sequence ID" value="NZ_NVYO01000001.1"/>
</dbReference>
<dbReference type="InterPro" id="IPR036291">
    <property type="entry name" value="NAD(P)-bd_dom_sf"/>
</dbReference>
<name>A0A2A3TX86_LEVBR</name>
<evidence type="ECO:0000256" key="1">
    <source>
        <dbReference type="ARBA" id="ARBA00023002"/>
    </source>
</evidence>
<dbReference type="SUPFAM" id="SSF51735">
    <property type="entry name" value="NAD(P)-binding Rossmann-fold domains"/>
    <property type="match status" value="1"/>
</dbReference>
<dbReference type="EMBL" id="NVYO01000001">
    <property type="protein sequence ID" value="PBQ23371.1"/>
    <property type="molecule type" value="Genomic_DNA"/>
</dbReference>
<reference evidence="2 3" key="1">
    <citation type="submission" date="2017-09" db="EMBL/GenBank/DDBJ databases">
        <title>Genome sequence of Lactobacillus brevis D7.</title>
        <authorList>
            <person name="Kwon M.-S."/>
            <person name="Lim S.K."/>
            <person name="Choi H.-J."/>
        </authorList>
    </citation>
    <scope>NUCLEOTIDE SEQUENCE [LARGE SCALE GENOMIC DNA]</scope>
    <source>
        <strain evidence="2 3">D7</strain>
    </source>
</reference>
<dbReference type="Proteomes" id="UP000217918">
    <property type="component" value="Unassembled WGS sequence"/>
</dbReference>
<gene>
    <name evidence="2" type="ORF">CNR29_04770</name>
</gene>
<dbReference type="PANTHER" id="PTHR43157:SF31">
    <property type="entry name" value="PHOSPHATIDYLINOSITOL-GLYCAN BIOSYNTHESIS CLASS F PROTEIN"/>
    <property type="match status" value="1"/>
</dbReference>
<dbReference type="Pfam" id="PF00106">
    <property type="entry name" value="adh_short"/>
    <property type="match status" value="1"/>
</dbReference>
<sequence length="285" mass="30858">MTNKKVAVIIGGNSGVGKRTALDLARQDVNIIIVARNTNKGQQVVQSIRQQTGNPDIQFIAANLTTESAVTSLASQLALRLDRIDILVSSLGILTTDQQLTPDGYDQNFVLNYLTHFWLINALLPLIKNSAQGRILLIGALPIIVRRLTPTSPQPVPSGSSYSGLTVTSNALVGRLLLTRKLATILQGTAITINIFHPGNVPDSSYGTQSTGWLLRLFGPLMAQLSKKNQPIGARLATAPELASVTGQFFNESGKTIRLPQQFSPSLTTDWWQTSCKLTSQPLNY</sequence>
<organism evidence="2 3">
    <name type="scientific">Levilactobacillus brevis</name>
    <name type="common">Lactobacillus brevis</name>
    <dbReference type="NCBI Taxonomy" id="1580"/>
    <lineage>
        <taxon>Bacteria</taxon>
        <taxon>Bacillati</taxon>
        <taxon>Bacillota</taxon>
        <taxon>Bacilli</taxon>
        <taxon>Lactobacillales</taxon>
        <taxon>Lactobacillaceae</taxon>
        <taxon>Levilactobacillus</taxon>
    </lineage>
</organism>
<keyword evidence="1" id="KW-0560">Oxidoreductase</keyword>
<accession>A0A2A3TX86</accession>
<dbReference type="InterPro" id="IPR002347">
    <property type="entry name" value="SDR_fam"/>
</dbReference>
<proteinExistence type="predicted"/>
<dbReference type="PANTHER" id="PTHR43157">
    <property type="entry name" value="PHOSPHATIDYLINOSITOL-GLYCAN BIOSYNTHESIS CLASS F PROTEIN-RELATED"/>
    <property type="match status" value="1"/>
</dbReference>
<dbReference type="AlphaFoldDB" id="A0A2A3TX86"/>
<dbReference type="PRINTS" id="PR00081">
    <property type="entry name" value="GDHRDH"/>
</dbReference>
<dbReference type="GO" id="GO:0016491">
    <property type="term" value="F:oxidoreductase activity"/>
    <property type="evidence" value="ECO:0007669"/>
    <property type="project" value="UniProtKB-KW"/>
</dbReference>
<evidence type="ECO:0000313" key="2">
    <source>
        <dbReference type="EMBL" id="PBQ23371.1"/>
    </source>
</evidence>
<comment type="caution">
    <text evidence="2">The sequence shown here is derived from an EMBL/GenBank/DDBJ whole genome shotgun (WGS) entry which is preliminary data.</text>
</comment>
<protein>
    <submittedName>
        <fullName evidence="2">Short-chain dehydrogenase</fullName>
    </submittedName>
</protein>
<dbReference type="Gene3D" id="3.40.50.720">
    <property type="entry name" value="NAD(P)-binding Rossmann-like Domain"/>
    <property type="match status" value="1"/>
</dbReference>
<evidence type="ECO:0000313" key="3">
    <source>
        <dbReference type="Proteomes" id="UP000217918"/>
    </source>
</evidence>